<keyword evidence="1" id="KW-0812">Transmembrane</keyword>
<dbReference type="AlphaFoldDB" id="A0A1Y2FKV4"/>
<protein>
    <submittedName>
        <fullName evidence="2">Uncharacterized protein</fullName>
    </submittedName>
</protein>
<reference evidence="2 3" key="1">
    <citation type="submission" date="2016-08" db="EMBL/GenBank/DDBJ databases">
        <title>A Parts List for Fungal Cellulosomes Revealed by Comparative Genomics.</title>
        <authorList>
            <consortium name="DOE Joint Genome Institute"/>
            <person name="Haitjema C.H."/>
            <person name="Gilmore S.P."/>
            <person name="Henske J.K."/>
            <person name="Solomon K.V."/>
            <person name="De Groot R."/>
            <person name="Kuo A."/>
            <person name="Mondo S.J."/>
            <person name="Salamov A.A."/>
            <person name="Labutti K."/>
            <person name="Zhao Z."/>
            <person name="Chiniquy J."/>
            <person name="Barry K."/>
            <person name="Brewer H.M."/>
            <person name="Purvine S.O."/>
            <person name="Wright A.T."/>
            <person name="Boxma B."/>
            <person name="Van Alen T."/>
            <person name="Hackstein J.H."/>
            <person name="Baker S.E."/>
            <person name="Grigoriev I.V."/>
            <person name="O'Malley M.A."/>
        </authorList>
    </citation>
    <scope>NUCLEOTIDE SEQUENCE [LARGE SCALE GENOMIC DNA]</scope>
    <source>
        <strain evidence="2 3">G1</strain>
    </source>
</reference>
<proteinExistence type="predicted"/>
<dbReference type="Proteomes" id="UP000193920">
    <property type="component" value="Unassembled WGS sequence"/>
</dbReference>
<keyword evidence="1" id="KW-1133">Transmembrane helix</keyword>
<keyword evidence="3" id="KW-1185">Reference proteome</keyword>
<evidence type="ECO:0000256" key="1">
    <source>
        <dbReference type="SAM" id="Phobius"/>
    </source>
</evidence>
<keyword evidence="1" id="KW-0472">Membrane</keyword>
<evidence type="ECO:0000313" key="3">
    <source>
        <dbReference type="Proteomes" id="UP000193920"/>
    </source>
</evidence>
<sequence length="191" mass="22335">METLFQDRSIFKPGESEIKLNYAINKLKKLQYDIYFGNVGFNENVATMNLDQLISEYIAKSEIFYRVTQLKSNFEEENLFKGDIEKNDVKEILEKYQNNDIIKYQSLAIIEIQKGILSMENLLIEDIYKDLSINNTFFYSLMAASLSTLLLSIYYAYTIIHKLLNDSEELVNVIFILYLNTGNPIPDFKEK</sequence>
<dbReference type="EMBL" id="MCOG01000005">
    <property type="protein sequence ID" value="ORY84603.1"/>
    <property type="molecule type" value="Genomic_DNA"/>
</dbReference>
<organism evidence="2 3">
    <name type="scientific">Neocallimastix californiae</name>
    <dbReference type="NCBI Taxonomy" id="1754190"/>
    <lineage>
        <taxon>Eukaryota</taxon>
        <taxon>Fungi</taxon>
        <taxon>Fungi incertae sedis</taxon>
        <taxon>Chytridiomycota</taxon>
        <taxon>Chytridiomycota incertae sedis</taxon>
        <taxon>Neocallimastigomycetes</taxon>
        <taxon>Neocallimastigales</taxon>
        <taxon>Neocallimastigaceae</taxon>
        <taxon>Neocallimastix</taxon>
    </lineage>
</organism>
<name>A0A1Y2FKV4_9FUNG</name>
<feature type="transmembrane region" description="Helical" evidence="1">
    <location>
        <begin position="137"/>
        <end position="157"/>
    </location>
</feature>
<accession>A0A1Y2FKV4</accession>
<evidence type="ECO:0000313" key="2">
    <source>
        <dbReference type="EMBL" id="ORY84603.1"/>
    </source>
</evidence>
<gene>
    <name evidence="2" type="ORF">LY90DRAFT_499321</name>
</gene>
<comment type="caution">
    <text evidence="2">The sequence shown here is derived from an EMBL/GenBank/DDBJ whole genome shotgun (WGS) entry which is preliminary data.</text>
</comment>